<name>A0A1Q3C110_CEPFO</name>
<accession>A0A1Q3C110</accession>
<gene>
    <name evidence="1" type="ORF">CFOL_v3_17438</name>
</gene>
<protein>
    <submittedName>
        <fullName evidence="1">Uncharacterized protein</fullName>
    </submittedName>
</protein>
<organism evidence="1 2">
    <name type="scientific">Cephalotus follicularis</name>
    <name type="common">Albany pitcher plant</name>
    <dbReference type="NCBI Taxonomy" id="3775"/>
    <lineage>
        <taxon>Eukaryota</taxon>
        <taxon>Viridiplantae</taxon>
        <taxon>Streptophyta</taxon>
        <taxon>Embryophyta</taxon>
        <taxon>Tracheophyta</taxon>
        <taxon>Spermatophyta</taxon>
        <taxon>Magnoliopsida</taxon>
        <taxon>eudicotyledons</taxon>
        <taxon>Gunneridae</taxon>
        <taxon>Pentapetalae</taxon>
        <taxon>rosids</taxon>
        <taxon>fabids</taxon>
        <taxon>Oxalidales</taxon>
        <taxon>Cephalotaceae</taxon>
        <taxon>Cephalotus</taxon>
    </lineage>
</organism>
<proteinExistence type="predicted"/>
<reference evidence="2" key="1">
    <citation type="submission" date="2016-04" db="EMBL/GenBank/DDBJ databases">
        <title>Cephalotus genome sequencing.</title>
        <authorList>
            <person name="Fukushima K."/>
            <person name="Hasebe M."/>
            <person name="Fang X."/>
        </authorList>
    </citation>
    <scope>NUCLEOTIDE SEQUENCE [LARGE SCALE GENOMIC DNA]</scope>
    <source>
        <strain evidence="2">cv. St1</strain>
    </source>
</reference>
<dbReference type="EMBL" id="BDDD01001173">
    <property type="protein sequence ID" value="GAV73955.1"/>
    <property type="molecule type" value="Genomic_DNA"/>
</dbReference>
<evidence type="ECO:0000313" key="1">
    <source>
        <dbReference type="EMBL" id="GAV73955.1"/>
    </source>
</evidence>
<comment type="caution">
    <text evidence="1">The sequence shown here is derived from an EMBL/GenBank/DDBJ whole genome shotgun (WGS) entry which is preliminary data.</text>
</comment>
<sequence length="130" mass="15428">MFRRCRICLQAQDKEPVVGRFQKLCFLMRCCFHHCTQRECSVRRFQISLRRSVWFQAFMDFMPNPPSCTGRHTFNHFTRLFFEEVPLPPHKNFLINLSHSTMTALGSKKMLHQNSCILAMVDLMSWSRPA</sequence>
<keyword evidence="2" id="KW-1185">Reference proteome</keyword>
<evidence type="ECO:0000313" key="2">
    <source>
        <dbReference type="Proteomes" id="UP000187406"/>
    </source>
</evidence>
<dbReference type="InParanoid" id="A0A1Q3C110"/>
<dbReference type="AlphaFoldDB" id="A0A1Q3C110"/>
<dbReference type="Proteomes" id="UP000187406">
    <property type="component" value="Unassembled WGS sequence"/>
</dbReference>